<dbReference type="FunFam" id="1.25.10.10:FF:000096">
    <property type="entry name" value="eIF-2-alpha kinase activator gcn1"/>
    <property type="match status" value="1"/>
</dbReference>
<gene>
    <name evidence="6" type="ORF">PBRASI_LOCUS6812</name>
</gene>
<dbReference type="OrthoDB" id="5148094at2759"/>
<dbReference type="InterPro" id="IPR021133">
    <property type="entry name" value="HEAT_type_2"/>
</dbReference>
<comment type="caution">
    <text evidence="6">The sequence shown here is derived from an EMBL/GenBank/DDBJ whole genome shotgun (WGS) entry which is preliminary data.</text>
</comment>
<dbReference type="InterPro" id="IPR011989">
    <property type="entry name" value="ARM-like"/>
</dbReference>
<dbReference type="PROSITE" id="PS50077">
    <property type="entry name" value="HEAT_REPEAT"/>
    <property type="match status" value="4"/>
</dbReference>
<proteinExistence type="inferred from homology"/>
<dbReference type="GO" id="GO:0030295">
    <property type="term" value="F:protein kinase activator activity"/>
    <property type="evidence" value="ECO:0007669"/>
    <property type="project" value="UniProtKB-ARBA"/>
</dbReference>
<evidence type="ECO:0000313" key="7">
    <source>
        <dbReference type="Proteomes" id="UP000789739"/>
    </source>
</evidence>
<dbReference type="PANTHER" id="PTHR23346:SF7">
    <property type="entry name" value="STALLED RIBOSOME SENSOR GCN1"/>
    <property type="match status" value="1"/>
</dbReference>
<dbReference type="InterPro" id="IPR056809">
    <property type="entry name" value="HEAT_GCN1_fung"/>
</dbReference>
<dbReference type="PANTHER" id="PTHR23346">
    <property type="entry name" value="TRANSLATIONAL ACTIVATOR GCN1-RELATED"/>
    <property type="match status" value="1"/>
</dbReference>
<comment type="similarity">
    <text evidence="1">Belongs to the GCN1 family.</text>
</comment>
<dbReference type="Pfam" id="PF12074">
    <property type="entry name" value="Gcn1_N"/>
    <property type="match status" value="1"/>
</dbReference>
<evidence type="ECO:0000256" key="2">
    <source>
        <dbReference type="ARBA" id="ARBA00022737"/>
    </source>
</evidence>
<organism evidence="6 7">
    <name type="scientific">Paraglomus brasilianum</name>
    <dbReference type="NCBI Taxonomy" id="144538"/>
    <lineage>
        <taxon>Eukaryota</taxon>
        <taxon>Fungi</taxon>
        <taxon>Fungi incertae sedis</taxon>
        <taxon>Mucoromycota</taxon>
        <taxon>Glomeromycotina</taxon>
        <taxon>Glomeromycetes</taxon>
        <taxon>Paraglomerales</taxon>
        <taxon>Paraglomeraceae</taxon>
        <taxon>Paraglomus</taxon>
    </lineage>
</organism>
<keyword evidence="2" id="KW-0677">Repeat</keyword>
<evidence type="ECO:0000256" key="4">
    <source>
        <dbReference type="PROSITE-ProRule" id="PRU00103"/>
    </source>
</evidence>
<dbReference type="Pfam" id="PF24984">
    <property type="entry name" value="HEAT_EF3_GNC1"/>
    <property type="match status" value="1"/>
</dbReference>
<dbReference type="Pfam" id="PF23271">
    <property type="entry name" value="HEAT_GCN1"/>
    <property type="match status" value="1"/>
</dbReference>
<dbReference type="InterPro" id="IPR016024">
    <property type="entry name" value="ARM-type_fold"/>
</dbReference>
<dbReference type="Pfam" id="PF24993">
    <property type="entry name" value="GNC1_N"/>
    <property type="match status" value="1"/>
</dbReference>
<dbReference type="EMBL" id="CAJVPI010000955">
    <property type="protein sequence ID" value="CAG8584789.1"/>
    <property type="molecule type" value="Genomic_DNA"/>
</dbReference>
<feature type="domain" description="TOG" evidence="5">
    <location>
        <begin position="1859"/>
        <end position="2068"/>
    </location>
</feature>
<dbReference type="Pfam" id="PF24916">
    <property type="entry name" value="HEAT_GCN1_fung"/>
    <property type="match status" value="1"/>
</dbReference>
<dbReference type="InterPro" id="IPR022716">
    <property type="entry name" value="Gcn1_N"/>
</dbReference>
<dbReference type="GO" id="GO:0005829">
    <property type="term" value="C:cytosol"/>
    <property type="evidence" value="ECO:0007669"/>
    <property type="project" value="TreeGrafter"/>
</dbReference>
<keyword evidence="7" id="KW-1185">Reference proteome</keyword>
<dbReference type="GO" id="GO:1904688">
    <property type="term" value="P:regulation of cytoplasmic translational initiation"/>
    <property type="evidence" value="ECO:0007669"/>
    <property type="project" value="UniProtKB-ARBA"/>
</dbReference>
<feature type="repeat" description="HEAT" evidence="4">
    <location>
        <begin position="1546"/>
        <end position="1584"/>
    </location>
</feature>
<reference evidence="6" key="1">
    <citation type="submission" date="2021-06" db="EMBL/GenBank/DDBJ databases">
        <authorList>
            <person name="Kallberg Y."/>
            <person name="Tangrot J."/>
            <person name="Rosling A."/>
        </authorList>
    </citation>
    <scope>NUCLEOTIDE SEQUENCE</scope>
    <source>
        <strain evidence="6">BR232B</strain>
    </source>
</reference>
<dbReference type="Pfam" id="PF25801">
    <property type="entry name" value="HEAT_GCN1_C_2"/>
    <property type="match status" value="1"/>
</dbReference>
<dbReference type="SUPFAM" id="SSF48371">
    <property type="entry name" value="ARM repeat"/>
    <property type="match status" value="4"/>
</dbReference>
<dbReference type="FunFam" id="1.25.10.10:FF:000090">
    <property type="entry name" value="eIF-2-alpha kinase activator GCN1"/>
    <property type="match status" value="1"/>
</dbReference>
<evidence type="ECO:0000259" key="5">
    <source>
        <dbReference type="SMART" id="SM01349"/>
    </source>
</evidence>
<sequence length="2925" mass="323122">MDANEIVEINIVDLALSDFLKNRGSAINSSNLNTRLEFLNNALLTKIRTGGYSDKMLPRILQSLLRTYTRYDDRASRQAVLTIFSELYKQKSEAFVKAFVPLIVNEAQELNKKSSDGSYATSANNRFVLLTWINALIVFAAQSADDSIKTKLIESQAILLDSLMDDKIRKTIRRGAIVDVRRCVRKIPLMIPLYITYLTSTTKSTTPSYRNSALLGTIVDVAIRLKTLDGKKYVQDQKDNTIQYYLTAVAGSKTTVNRGAIEAFNDFVATMISEEEFDQKFVPSLQKLLLRAPEIVLNVLNPLVNSLLFDTSELFKAHFLQPLLTHIRSSNKAVQANAVALLCVFTGKSRKDEVVVEIGADVMKLLSGARVSSPDHRLALYTVLSSLHRTPLTVPSLTSGLLPLLAKEINENSLSKGIQAFSSYIPILLSTETEPELFNKIITVIMSGINSAKLPVRRSWALGLGNIVWDAGEDASIKLRTLVKKGLELLIGITEKIAANPLAAGGAVEGYVCIVILERVKKWEDDEIDGLIESKNLRNVILVTSPKPSFLLWDKVYSKFTTFDEGRWFLRALEGVLLYERIDTKEVKIALAVAFIYLITAVNDHETRREAYDTLVRCNMENAPLVGEVLREGLRSWVGNLEKGSKDSTAMLVATSSPSLDPITSAYRLSTVLTAITTFKKDVDSLIAEHAVVNLLVLGHHPAIVSPTDKYNWISLIQRAGLNPGKIVETHYGKLRQLVLDNINIGYESHSSYKAAMHSISTLVFVLPEVIVPLFMTQCYRDLDAASLNGIGEQEIGIWKTKEDELFVDVLKRNKNKIVVEDRNRKDYQTERWERELREQIAKKKGASNTGTPKLTKEEQAAVDAQFAKESQIRKHVNEIREKMLRGLDIIDSMIRGNSGAMGERISELMQLLTVVVKRGGILFGQKAIETYLKIGECTDDSITSIILYVGIATLRVMDIQEIPEQWQEESLGHLCTRVLFRLRLITERTPLSPHSFTYCFALIYEIIEKKGIEYVEISYDHESEYAGGAALEQIALGLDIISFHCSGGSSTLLPRESMLKSLLLVIKEVPKLSKTARNTLIEFCKAIGETATVAEISVLFRGLLASESFLRHACLQALEFLDLTEFDFATELWVACFDEEISCSSLASKLWADNGMDVDDCYAVELLHFIVHDVENVRVAAAKALGEAVKYYKNTISDTLQMIFQRFKEEARPIQPEYDEYGMIIQSSLNKKDPWESRYGLAHALEMLAPSLRKNDLESLLNFLIVNKAVGDRNDRVREKMLEVGLALIDAHGIKHLSTLMPIFEQYLDQPPIDSEVHDRIRESVVIWFGALAKNLDSEDRRIPIVIDKLFETLKTPSEPVQQAVAQCLPPLVKTSKEAAPTLIKQLMNELFYAEKYAHRRGAAYGIAGVVKGTGLAALKDCRVMTQLKEAVDNKKDYKCRQGALFAYETLSLSLGRLFEPYVIQILPLLLACYGDTNPDVREATAETSRAIMSKISGHCVKLILPSLLEGLKDTQWRTKKGSVELLGAMAFCAPKQLSISLPTIVPRLTEILTDSHTHVQSAANQALLHFGEIINNPEIQALVPVLLQALSDPDKNTQAALDNLLETAFVHYIDAPSLALVMPILERGLRERGTEVKKKSSQIVGNMAFLTDVNDLIPYLQRLLPGLKEVLVDPVPEARATAAKALGSMVEKLGEDKFPGLIDDLVNTLRSDTSGVDRQGAAQGLSEILAGLGLEKLDGLLPEIIANTGSKKHYVREGFMSLLIYLPATFGMRFQPYLGRTIPAILSGLADDSEYVRDASLRAGQMIVTNYANKAVDLLLPELERGLFDDNWRIRQSSVQLMGDLLYRITGISGKSNMGEDEDETGGTEAGRKALLETLGRDRRDRVLAALYIVRQDVAALVRSSALHVWKAIVSNTPRTIKEILSIMMTIIIRNLASTSIDQRQVAARTLGELVRKLGESVLSEIVPILEKGLDSSESGTRQGVCIALSEIMSTAGKMQIIDFMDSIIPAVRKALVDESAEVREAAAQAFDALQQHVGPKAIDEILPSLLNSLQSEENSTYALEALKEIMTVRANIVFPVLIPTLITVPITTFNARALASLVTVAGPVLNRRLTSILSALMTSIIMETNQATIQELRETEKALLLSIDNAEGLQTLMMMLFEAVKSEQPSQRAATCDVVAIFCSESSMDFSRYVVDWIDVLISLLDDRQMDVVRSAWGALHAVTSSVKKEELERLVVPMRKAIKNTGVAGVDLPGFCLPKGISPILPIFSQGLMYGTAEIREQAALGIGDLIQRTAADALRPFVTQITGPLIRIIGERYPPQVKAAILQTLSLLLTKVPTLLKPFLPQLQRTFIKSLTDPSSAQVRIRAANALGILISLQTRVDPLVAELVTGIKSSEPNVKETMLSALASVLSKAGGGMSEVSKKGVVGVISTGLNDTAEGMIIGAAKVLGNLCKHISPEETRSIITSYVLTPGAPPLGSLYAINAILVETPQVFQQLGLTEEVIDILTNNSASNQPNIADNAILATGKMLLTELYHDQSIIKQLLIILTNNIREPATSVVETKRLALMVLGVVGKKHPEILEANLSTIVPPVVACARDRNMPVKLAAEHTLVFTLQLMSGESIMQRYLSSADQQTSRAFTEVHRRALMKVINQEEQRREQLRIAGAANDAEDEEETSVWRVGDSNRDLNNFYACDSTVQKQLPADSCTETTAGGQLYRNNSWRTVVQKQQLADSCTETTAGGQLYRKQQPADSCTETTAGGQLYRTTAGGQLYRTTAGGQTMAGGQLYRNNSRRTVVQKQQPADSCTETTAGRQLYRKQQPADSCTENNSRRTVVQNNSRWTNNGWRTVVQKQQPADKQWLADSCTETTAGGQLYTNNSQRTVVHKQQPADSCTQTTAGGQLYTNNSRRTVVHKQQPADS</sequence>
<protein>
    <recommendedName>
        <fullName evidence="3">eIF-2-alpha kinase activator GCN1</fullName>
    </recommendedName>
</protein>
<evidence type="ECO:0000256" key="1">
    <source>
        <dbReference type="ARBA" id="ARBA00007366"/>
    </source>
</evidence>
<evidence type="ECO:0000256" key="3">
    <source>
        <dbReference type="ARBA" id="ARBA00072275"/>
    </source>
</evidence>
<dbReference type="Gene3D" id="1.25.10.10">
    <property type="entry name" value="Leucine-rich Repeat Variant"/>
    <property type="match status" value="8"/>
</dbReference>
<accession>A0A9N9C2Q2</accession>
<dbReference type="InterPro" id="IPR057546">
    <property type="entry name" value="HEAT_GCN1"/>
</dbReference>
<dbReference type="Pfam" id="PF13513">
    <property type="entry name" value="HEAT_EZ"/>
    <property type="match status" value="1"/>
</dbReference>
<feature type="repeat" description="HEAT" evidence="4">
    <location>
        <begin position="2010"/>
        <end position="2047"/>
    </location>
</feature>
<dbReference type="Pfam" id="PF24987">
    <property type="entry name" value="HEAT_EF3_N"/>
    <property type="match status" value="3"/>
</dbReference>
<dbReference type="InterPro" id="IPR056810">
    <property type="entry name" value="GNC1-like_N"/>
</dbReference>
<dbReference type="Proteomes" id="UP000789739">
    <property type="component" value="Unassembled WGS sequence"/>
</dbReference>
<name>A0A9N9C2Q2_9GLOM</name>
<feature type="domain" description="TOG" evidence="5">
    <location>
        <begin position="1378"/>
        <end position="1605"/>
    </location>
</feature>
<feature type="repeat" description="HEAT" evidence="4">
    <location>
        <begin position="1467"/>
        <end position="1503"/>
    </location>
</feature>
<dbReference type="GO" id="GO:0034198">
    <property type="term" value="P:cellular response to amino acid starvation"/>
    <property type="evidence" value="ECO:0007669"/>
    <property type="project" value="TreeGrafter"/>
</dbReference>
<feature type="non-terminal residue" evidence="6">
    <location>
        <position position="2925"/>
    </location>
</feature>
<dbReference type="InterPro" id="IPR034085">
    <property type="entry name" value="TOG"/>
</dbReference>
<dbReference type="SMART" id="SM01349">
    <property type="entry name" value="TOG"/>
    <property type="match status" value="2"/>
</dbReference>
<evidence type="ECO:0000313" key="6">
    <source>
        <dbReference type="EMBL" id="CAG8584789.1"/>
    </source>
</evidence>
<feature type="repeat" description="HEAT" evidence="4">
    <location>
        <begin position="1665"/>
        <end position="1703"/>
    </location>
</feature>